<accession>A0A7W4I8S8</accession>
<reference evidence="1 2" key="1">
    <citation type="submission" date="2020-04" db="EMBL/GenBank/DDBJ databases">
        <title>Description of novel Gluconacetobacter.</title>
        <authorList>
            <person name="Sombolestani A."/>
        </authorList>
    </citation>
    <scope>NUCLEOTIDE SEQUENCE [LARGE SCALE GENOMIC DNA]</scope>
    <source>
        <strain evidence="1 2">LMG 7603</strain>
    </source>
</reference>
<dbReference type="RefSeq" id="WP_183116731.1">
    <property type="nucleotide sequence ID" value="NZ_JABEQG010000082.1"/>
</dbReference>
<name>A0A7W4I8S8_GLUDI</name>
<dbReference type="InterPro" id="IPR023146">
    <property type="entry name" value="YfbU_alpha-helical_sf"/>
</dbReference>
<evidence type="ECO:0000313" key="1">
    <source>
        <dbReference type="EMBL" id="MBB2158394.1"/>
    </source>
</evidence>
<organism evidence="1 2">
    <name type="scientific">Gluconacetobacter diazotrophicus</name>
    <name type="common">Acetobacter diazotrophicus</name>
    <dbReference type="NCBI Taxonomy" id="33996"/>
    <lineage>
        <taxon>Bacteria</taxon>
        <taxon>Pseudomonadati</taxon>
        <taxon>Pseudomonadota</taxon>
        <taxon>Alphaproteobacteria</taxon>
        <taxon>Acetobacterales</taxon>
        <taxon>Acetobacteraceae</taxon>
        <taxon>Gluconacetobacter</taxon>
    </lineage>
</organism>
<comment type="caution">
    <text evidence="1">The sequence shown here is derived from an EMBL/GenBank/DDBJ whole genome shotgun (WGS) entry which is preliminary data.</text>
</comment>
<sequence>MASKSERIELRLDEGFLSRIDDWRNSQTGQPSRSEAIRTLADIGLQAKDTTRVKFSDGEKFISAMLADWFQSQDERNCFAPNPIISSIRDGNYWALEEKFKGIFNDNYCEPQVGFEASQILEMCENIELRIERLGEEERNIVKYKFLNGREDVFVGFSLIQEESYKNAVKQLLLSSTRFDRFKSRRLNDSAAGRLEIYRRMHRALSAMGKDVSQDKHLSFFDIQLILEAGFGTH</sequence>
<dbReference type="Gene3D" id="1.10.3190.10">
    <property type="entry name" value="yfbu gene product, domain 2"/>
    <property type="match status" value="1"/>
</dbReference>
<dbReference type="Proteomes" id="UP000550787">
    <property type="component" value="Unassembled WGS sequence"/>
</dbReference>
<dbReference type="InterPro" id="IPR005587">
    <property type="entry name" value="UPF0304_YfbU"/>
</dbReference>
<proteinExistence type="predicted"/>
<dbReference type="AlphaFoldDB" id="A0A7W4I8S8"/>
<dbReference type="EMBL" id="JABEQG010000082">
    <property type="protein sequence ID" value="MBB2158394.1"/>
    <property type="molecule type" value="Genomic_DNA"/>
</dbReference>
<dbReference type="SUPFAM" id="SSF116960">
    <property type="entry name" value="YfbU-like"/>
    <property type="match status" value="1"/>
</dbReference>
<gene>
    <name evidence="1" type="ORF">HLH33_19220</name>
</gene>
<evidence type="ECO:0000313" key="2">
    <source>
        <dbReference type="Proteomes" id="UP000550787"/>
    </source>
</evidence>
<protein>
    <submittedName>
        <fullName evidence="1">Uncharacterized protein</fullName>
    </submittedName>
</protein>
<dbReference type="Pfam" id="PF03887">
    <property type="entry name" value="YfbU"/>
    <property type="match status" value="1"/>
</dbReference>